<organism evidence="2 3">
    <name type="scientific">Stylosanthes scabra</name>
    <dbReference type="NCBI Taxonomy" id="79078"/>
    <lineage>
        <taxon>Eukaryota</taxon>
        <taxon>Viridiplantae</taxon>
        <taxon>Streptophyta</taxon>
        <taxon>Embryophyta</taxon>
        <taxon>Tracheophyta</taxon>
        <taxon>Spermatophyta</taxon>
        <taxon>Magnoliopsida</taxon>
        <taxon>eudicotyledons</taxon>
        <taxon>Gunneridae</taxon>
        <taxon>Pentapetalae</taxon>
        <taxon>rosids</taxon>
        <taxon>fabids</taxon>
        <taxon>Fabales</taxon>
        <taxon>Fabaceae</taxon>
        <taxon>Papilionoideae</taxon>
        <taxon>50 kb inversion clade</taxon>
        <taxon>dalbergioids sensu lato</taxon>
        <taxon>Dalbergieae</taxon>
        <taxon>Pterocarpus clade</taxon>
        <taxon>Stylosanthes</taxon>
    </lineage>
</organism>
<dbReference type="PROSITE" id="PS51354">
    <property type="entry name" value="GLUTAREDOXIN_2"/>
    <property type="match status" value="1"/>
</dbReference>
<proteinExistence type="predicted"/>
<name>A0ABU6T8N7_9FABA</name>
<keyword evidence="3" id="KW-1185">Reference proteome</keyword>
<dbReference type="SUPFAM" id="SSF52833">
    <property type="entry name" value="Thioredoxin-like"/>
    <property type="match status" value="1"/>
</dbReference>
<evidence type="ECO:0000313" key="3">
    <source>
        <dbReference type="Proteomes" id="UP001341840"/>
    </source>
</evidence>
<gene>
    <name evidence="2" type="ORF">PIB30_021578</name>
</gene>
<dbReference type="PANTHER" id="PTHR45669:SF12">
    <property type="entry name" value="EMB|CAB85507.1"/>
    <property type="match status" value="1"/>
</dbReference>
<comment type="caution">
    <text evidence="2">The sequence shown here is derived from an EMBL/GenBank/DDBJ whole genome shotgun (WGS) entry which is preliminary data.</text>
</comment>
<dbReference type="EMBL" id="JASCZI010090692">
    <property type="protein sequence ID" value="MED6145074.1"/>
    <property type="molecule type" value="Genomic_DNA"/>
</dbReference>
<dbReference type="PANTHER" id="PTHR45669">
    <property type="entry name" value="GLUTAREDOXIN DOMAIN-CONTAINING CYSTEINE-RICH PROTEIN CG12206-RELATED"/>
    <property type="match status" value="1"/>
</dbReference>
<feature type="region of interest" description="Disordered" evidence="1">
    <location>
        <begin position="1"/>
        <end position="25"/>
    </location>
</feature>
<sequence length="107" mass="11422">MNSLGSEIGSGRKSPLFDPEPNAYGERDVSMDLRFKEELKKLMGTKEVKVPVMFMKGRLVGGAEQVVKLTAPFEGIPTAVGVSGCEGCGGVKLLMCVACNGRVIIMK</sequence>
<dbReference type="Proteomes" id="UP001341840">
    <property type="component" value="Unassembled WGS sequence"/>
</dbReference>
<accession>A0ABU6T8N7</accession>
<evidence type="ECO:0008006" key="4">
    <source>
        <dbReference type="Google" id="ProtNLM"/>
    </source>
</evidence>
<reference evidence="2 3" key="1">
    <citation type="journal article" date="2023" name="Plants (Basel)">
        <title>Bridging the Gap: Combining Genomics and Transcriptomics Approaches to Understand Stylosanthes scabra, an Orphan Legume from the Brazilian Caatinga.</title>
        <authorList>
            <person name="Ferreira-Neto J.R.C."/>
            <person name="da Silva M.D."/>
            <person name="Binneck E."/>
            <person name="de Melo N.F."/>
            <person name="da Silva R.H."/>
            <person name="de Melo A.L.T.M."/>
            <person name="Pandolfi V."/>
            <person name="Bustamante F.O."/>
            <person name="Brasileiro-Vidal A.C."/>
            <person name="Benko-Iseppon A.M."/>
        </authorList>
    </citation>
    <scope>NUCLEOTIDE SEQUENCE [LARGE SCALE GENOMIC DNA]</scope>
    <source>
        <tissue evidence="2">Leaves</tissue>
    </source>
</reference>
<protein>
    <recommendedName>
        <fullName evidence="4">Glutaredoxin domain-containing protein</fullName>
    </recommendedName>
</protein>
<evidence type="ECO:0000256" key="1">
    <source>
        <dbReference type="SAM" id="MobiDB-lite"/>
    </source>
</evidence>
<dbReference type="Gene3D" id="3.40.30.10">
    <property type="entry name" value="Glutaredoxin"/>
    <property type="match status" value="1"/>
</dbReference>
<dbReference type="InterPro" id="IPR036249">
    <property type="entry name" value="Thioredoxin-like_sf"/>
</dbReference>
<evidence type="ECO:0000313" key="2">
    <source>
        <dbReference type="EMBL" id="MED6145074.1"/>
    </source>
</evidence>